<reference evidence="4 5" key="1">
    <citation type="submission" date="2015-09" db="EMBL/GenBank/DDBJ databases">
        <title>Draft genome sequence of a Caloramator mitchellensis, a moderate thermophile from the Great Artesian Basin of Australia.</title>
        <authorList>
            <person name="Patel B.K."/>
        </authorList>
    </citation>
    <scope>NUCLEOTIDE SEQUENCE [LARGE SCALE GENOMIC DNA]</scope>
    <source>
        <strain evidence="4 5">VF08</strain>
    </source>
</reference>
<comment type="caution">
    <text evidence="4">The sequence shown here is derived from an EMBL/GenBank/DDBJ whole genome shotgun (WGS) entry which is preliminary data.</text>
</comment>
<dbReference type="PROSITE" id="PS00583">
    <property type="entry name" value="PFKB_KINASES_1"/>
    <property type="match status" value="1"/>
</dbReference>
<dbReference type="GO" id="GO:0003677">
    <property type="term" value="F:DNA binding"/>
    <property type="evidence" value="ECO:0007669"/>
    <property type="project" value="InterPro"/>
</dbReference>
<dbReference type="Proteomes" id="UP000052015">
    <property type="component" value="Unassembled WGS sequence"/>
</dbReference>
<keyword evidence="2 4" id="KW-0418">Kinase</keyword>
<name>A0A0R3JSG9_CALMK</name>
<dbReference type="OrthoDB" id="9806249at2"/>
<dbReference type="InterPro" id="IPR012318">
    <property type="entry name" value="HTH_CRP"/>
</dbReference>
<dbReference type="InterPro" id="IPR029056">
    <property type="entry name" value="Ribokinase-like"/>
</dbReference>
<dbReference type="InterPro" id="IPR011991">
    <property type="entry name" value="ArsR-like_HTH"/>
</dbReference>
<dbReference type="RefSeq" id="WP_057979119.1">
    <property type="nucleotide sequence ID" value="NZ_LKHP01000010.1"/>
</dbReference>
<dbReference type="Pfam" id="PF13412">
    <property type="entry name" value="HTH_24"/>
    <property type="match status" value="1"/>
</dbReference>
<dbReference type="GO" id="GO:0050225">
    <property type="term" value="F:pseudouridine kinase activity"/>
    <property type="evidence" value="ECO:0007669"/>
    <property type="project" value="UniProtKB-EC"/>
</dbReference>
<organism evidence="4 5">
    <name type="scientific">Caloramator mitchellensis</name>
    <dbReference type="NCBI Taxonomy" id="908809"/>
    <lineage>
        <taxon>Bacteria</taxon>
        <taxon>Bacillati</taxon>
        <taxon>Bacillota</taxon>
        <taxon>Clostridia</taxon>
        <taxon>Eubacteriales</taxon>
        <taxon>Clostridiaceae</taxon>
        <taxon>Caloramator</taxon>
    </lineage>
</organism>
<evidence type="ECO:0000259" key="3">
    <source>
        <dbReference type="SMART" id="SM00419"/>
    </source>
</evidence>
<dbReference type="InterPro" id="IPR036388">
    <property type="entry name" value="WH-like_DNA-bd_sf"/>
</dbReference>
<evidence type="ECO:0000256" key="2">
    <source>
        <dbReference type="ARBA" id="ARBA00022777"/>
    </source>
</evidence>
<evidence type="ECO:0000313" key="5">
    <source>
        <dbReference type="Proteomes" id="UP000052015"/>
    </source>
</evidence>
<dbReference type="PANTHER" id="PTHR10584">
    <property type="entry name" value="SUGAR KINASE"/>
    <property type="match status" value="1"/>
</dbReference>
<sequence length="363" mass="40330">MTNREREILNIIKDNPLISQEEMASMLGITRSSVAVHITNLMKKGLIKGKGYILSDEDEYVVAIGGANIDLLGFPKGKLNLRDSNPGRMKISIGGVARNIAENLVRLGVNTKLLTLVGDDLYGKKIIEHSKKIGLDMSLSKVLDISQTSTYLSIQDDKGDMAVALSCMDIYDDFKVDYIKENEGMIKKSKCIVLDTNIPEEIIKYIIENFNIPVFLDTVSTNKAMKVKNFIGKFYCIKPNKYEAEVLSGIKIESENDLKRAAEYFLNRGVKKVFITLGEDGIYYGDESRLNLFKTPKVEVKNATGAGDAFVAGLVFAYLNDFDIHSTAKFSTAASVLALLSEDTINQNMSIENINYIIKEMGL</sequence>
<gene>
    <name evidence="4" type="primary">psuK</name>
    <name evidence="4" type="ORF">ABG79_01792</name>
</gene>
<protein>
    <submittedName>
        <fullName evidence="4">Pseudouridine kinase</fullName>
        <ecNumber evidence="4">2.7.1.83</ecNumber>
    </submittedName>
</protein>
<keyword evidence="5" id="KW-1185">Reference proteome</keyword>
<dbReference type="CDD" id="cd01941">
    <property type="entry name" value="YeiC_kinase_like"/>
    <property type="match status" value="1"/>
</dbReference>
<dbReference type="SUPFAM" id="SSF46785">
    <property type="entry name" value="Winged helix' DNA-binding domain"/>
    <property type="match status" value="1"/>
</dbReference>
<dbReference type="PANTHER" id="PTHR10584:SF166">
    <property type="entry name" value="RIBOKINASE"/>
    <property type="match status" value="1"/>
</dbReference>
<evidence type="ECO:0000313" key="4">
    <source>
        <dbReference type="EMBL" id="KRQ86411.1"/>
    </source>
</evidence>
<dbReference type="SMART" id="SM00419">
    <property type="entry name" value="HTH_CRP"/>
    <property type="match status" value="1"/>
</dbReference>
<proteinExistence type="predicted"/>
<dbReference type="EC" id="2.7.1.83" evidence="4"/>
<dbReference type="Gene3D" id="3.40.1190.20">
    <property type="match status" value="1"/>
</dbReference>
<dbReference type="Gene3D" id="1.10.10.10">
    <property type="entry name" value="Winged helix-like DNA-binding domain superfamily/Winged helix DNA-binding domain"/>
    <property type="match status" value="1"/>
</dbReference>
<dbReference type="GO" id="GO:0006355">
    <property type="term" value="P:regulation of DNA-templated transcription"/>
    <property type="evidence" value="ECO:0007669"/>
    <property type="project" value="InterPro"/>
</dbReference>
<dbReference type="AlphaFoldDB" id="A0A0R3JSG9"/>
<feature type="domain" description="HTH crp-type" evidence="3">
    <location>
        <begin position="9"/>
        <end position="56"/>
    </location>
</feature>
<dbReference type="EMBL" id="LKHP01000010">
    <property type="protein sequence ID" value="KRQ86411.1"/>
    <property type="molecule type" value="Genomic_DNA"/>
</dbReference>
<dbReference type="InterPro" id="IPR011611">
    <property type="entry name" value="PfkB_dom"/>
</dbReference>
<dbReference type="InterPro" id="IPR002173">
    <property type="entry name" value="Carboh/pur_kinase_PfkB_CS"/>
</dbReference>
<dbReference type="Pfam" id="PF00294">
    <property type="entry name" value="PfkB"/>
    <property type="match status" value="1"/>
</dbReference>
<dbReference type="SUPFAM" id="SSF53613">
    <property type="entry name" value="Ribokinase-like"/>
    <property type="match status" value="1"/>
</dbReference>
<evidence type="ECO:0000256" key="1">
    <source>
        <dbReference type="ARBA" id="ARBA00022679"/>
    </source>
</evidence>
<dbReference type="CDD" id="cd00090">
    <property type="entry name" value="HTH_ARSR"/>
    <property type="match status" value="1"/>
</dbReference>
<accession>A0A0R3JSG9</accession>
<keyword evidence="1 4" id="KW-0808">Transferase</keyword>
<dbReference type="InterPro" id="IPR036390">
    <property type="entry name" value="WH_DNA-bd_sf"/>
</dbReference>
<dbReference type="PATRIC" id="fig|908809.3.peg.1792"/>
<dbReference type="STRING" id="908809.ABG79_01792"/>